<name>A0A1D6NQ49_MAIZE</name>
<protein>
    <submittedName>
        <fullName evidence="1">Uncharacterized protein</fullName>
    </submittedName>
</protein>
<dbReference type="AlphaFoldDB" id="A0A1D6NQ49"/>
<accession>A0A1D6NQ49</accession>
<organism evidence="1">
    <name type="scientific">Zea mays</name>
    <name type="common">Maize</name>
    <dbReference type="NCBI Taxonomy" id="4577"/>
    <lineage>
        <taxon>Eukaryota</taxon>
        <taxon>Viridiplantae</taxon>
        <taxon>Streptophyta</taxon>
        <taxon>Embryophyta</taxon>
        <taxon>Tracheophyta</taxon>
        <taxon>Spermatophyta</taxon>
        <taxon>Magnoliopsida</taxon>
        <taxon>Liliopsida</taxon>
        <taxon>Poales</taxon>
        <taxon>Poaceae</taxon>
        <taxon>PACMAD clade</taxon>
        <taxon>Panicoideae</taxon>
        <taxon>Andropogonodae</taxon>
        <taxon>Andropogoneae</taxon>
        <taxon>Tripsacinae</taxon>
        <taxon>Zea</taxon>
    </lineage>
</organism>
<dbReference type="SUPFAM" id="SSF52047">
    <property type="entry name" value="RNI-like"/>
    <property type="match status" value="1"/>
</dbReference>
<gene>
    <name evidence="1" type="ORF">ZEAMMB73_Zm00001d044625</name>
</gene>
<dbReference type="InterPro" id="IPR032675">
    <property type="entry name" value="LRR_dom_sf"/>
</dbReference>
<dbReference type="SMART" id="SM00367">
    <property type="entry name" value="LRR_CC"/>
    <property type="match status" value="2"/>
</dbReference>
<proteinExistence type="predicted"/>
<dbReference type="EMBL" id="CM007649">
    <property type="protein sequence ID" value="ONM42075.1"/>
    <property type="molecule type" value="Genomic_DNA"/>
</dbReference>
<evidence type="ECO:0000313" key="1">
    <source>
        <dbReference type="EMBL" id="ONM42075.1"/>
    </source>
</evidence>
<dbReference type="InterPro" id="IPR001611">
    <property type="entry name" value="Leu-rich_rpt"/>
</dbReference>
<sequence length="66" mass="7218">MGCRLLSKLDIKKCFGINDVGMLYLSQFAHSLRQINLSYCSVTDVGLLSLSSISGLQNMTIVHLAV</sequence>
<dbReference type="Gene3D" id="3.80.10.10">
    <property type="entry name" value="Ribonuclease Inhibitor"/>
    <property type="match status" value="1"/>
</dbReference>
<dbReference type="Pfam" id="PF13516">
    <property type="entry name" value="LRR_6"/>
    <property type="match status" value="1"/>
</dbReference>
<dbReference type="InterPro" id="IPR006553">
    <property type="entry name" value="Leu-rich_rpt_Cys-con_subtyp"/>
</dbReference>
<reference evidence="1" key="1">
    <citation type="submission" date="2015-12" db="EMBL/GenBank/DDBJ databases">
        <title>Update maize B73 reference genome by single molecule sequencing technologies.</title>
        <authorList>
            <consortium name="Maize Genome Sequencing Project"/>
            <person name="Ware D."/>
        </authorList>
    </citation>
    <scope>NUCLEOTIDE SEQUENCE [LARGE SCALE GENOMIC DNA]</scope>
    <source>
        <tissue evidence="1">Seedling</tissue>
    </source>
</reference>